<feature type="region of interest" description="Disordered" evidence="2">
    <location>
        <begin position="363"/>
        <end position="389"/>
    </location>
</feature>
<sequence>MSYKALLNAKASSTMFSNFGPSSSSSSNTHHHGGSAAALSGAAVYDDLHENGDDHDGMDQDDDGGDSIGGHSDDADDYHNNGGGGGGGDGGTTPERQEDEEPLGFSTFSLKRCRFSPRQDVALLKEVHAADDKPYEHAGKAAWESWGKVATVLNHKQIFGPILTLSALTCKLRFEFLMKNYGSNALKYNPKRGTLEEFQKRDELIAMLAPLVPNADDMSVAGRRRRGRPRKQYSRDKYSPAPEMEDEPIGESFVAGLAGGGHSMLGDDDNSPLGAGGGGGSGGAGGGGGYSNSKRKPGRPRKIASLQGGSSGFLDGAALNDYLRPRGSGKHAASDHHPAATNGVSMAASVPSQIPPVMRYLQQQQQQQQHINGGNGSSSSHHHHHSDAHSLVEYLRLDLESRKRERSEDRRLEREKMEIEREKLEVRKAEIVVEQQKWELEKRERELNLEMLKKKLLK</sequence>
<feature type="compositionally biased region" description="Gly residues" evidence="2">
    <location>
        <begin position="81"/>
        <end position="91"/>
    </location>
</feature>
<feature type="compositionally biased region" description="Basic and acidic residues" evidence="2">
    <location>
        <begin position="46"/>
        <end position="58"/>
    </location>
</feature>
<evidence type="ECO:0000256" key="2">
    <source>
        <dbReference type="SAM" id="MobiDB-lite"/>
    </source>
</evidence>
<dbReference type="EMBL" id="MTYJ01000041">
    <property type="protein sequence ID" value="OQV19231.1"/>
    <property type="molecule type" value="Genomic_DNA"/>
</dbReference>
<feature type="coiled-coil region" evidence="1">
    <location>
        <begin position="402"/>
        <end position="455"/>
    </location>
</feature>
<protein>
    <submittedName>
        <fullName evidence="3">Uncharacterized protein</fullName>
    </submittedName>
</protein>
<proteinExistence type="predicted"/>
<comment type="caution">
    <text evidence="3">The sequence shown here is derived from an EMBL/GenBank/DDBJ whole genome shotgun (WGS) entry which is preliminary data.</text>
</comment>
<name>A0A1W0WVJ3_HYPEX</name>
<keyword evidence="4" id="KW-1185">Reference proteome</keyword>
<reference evidence="4" key="1">
    <citation type="submission" date="2017-01" db="EMBL/GenBank/DDBJ databases">
        <title>Comparative genomics of anhydrobiosis in the tardigrade Hypsibius dujardini.</title>
        <authorList>
            <person name="Yoshida Y."/>
            <person name="Koutsovoulos G."/>
            <person name="Laetsch D."/>
            <person name="Stevens L."/>
            <person name="Kumar S."/>
            <person name="Horikawa D."/>
            <person name="Ishino K."/>
            <person name="Komine S."/>
            <person name="Tomita M."/>
            <person name="Blaxter M."/>
            <person name="Arakawa K."/>
        </authorList>
    </citation>
    <scope>NUCLEOTIDE SEQUENCE [LARGE SCALE GENOMIC DNA]</scope>
    <source>
        <strain evidence="4">Z151</strain>
    </source>
</reference>
<dbReference type="AlphaFoldDB" id="A0A1W0WVJ3"/>
<feature type="compositionally biased region" description="Basic residues" evidence="2">
    <location>
        <begin position="293"/>
        <end position="302"/>
    </location>
</feature>
<feature type="compositionally biased region" description="Low complexity" evidence="2">
    <location>
        <begin position="14"/>
        <end position="43"/>
    </location>
</feature>
<feature type="compositionally biased region" description="Gly residues" evidence="2">
    <location>
        <begin position="274"/>
        <end position="290"/>
    </location>
</feature>
<feature type="region of interest" description="Disordered" evidence="2">
    <location>
        <begin position="218"/>
        <end position="311"/>
    </location>
</feature>
<evidence type="ECO:0000256" key="1">
    <source>
        <dbReference type="SAM" id="Coils"/>
    </source>
</evidence>
<feature type="region of interest" description="Disordered" evidence="2">
    <location>
        <begin position="14"/>
        <end position="100"/>
    </location>
</feature>
<dbReference type="OrthoDB" id="10551048at2759"/>
<feature type="compositionally biased region" description="Low complexity" evidence="2">
    <location>
        <begin position="363"/>
        <end position="372"/>
    </location>
</feature>
<accession>A0A1W0WVJ3</accession>
<keyword evidence="1" id="KW-0175">Coiled coil</keyword>
<dbReference type="Proteomes" id="UP000192578">
    <property type="component" value="Unassembled WGS sequence"/>
</dbReference>
<organism evidence="3 4">
    <name type="scientific">Hypsibius exemplaris</name>
    <name type="common">Freshwater tardigrade</name>
    <dbReference type="NCBI Taxonomy" id="2072580"/>
    <lineage>
        <taxon>Eukaryota</taxon>
        <taxon>Metazoa</taxon>
        <taxon>Ecdysozoa</taxon>
        <taxon>Tardigrada</taxon>
        <taxon>Eutardigrada</taxon>
        <taxon>Parachela</taxon>
        <taxon>Hypsibioidea</taxon>
        <taxon>Hypsibiidae</taxon>
        <taxon>Hypsibius</taxon>
    </lineage>
</organism>
<feature type="compositionally biased region" description="Basic residues" evidence="2">
    <location>
        <begin position="222"/>
        <end position="232"/>
    </location>
</feature>
<gene>
    <name evidence="3" type="ORF">BV898_06656</name>
</gene>
<evidence type="ECO:0000313" key="3">
    <source>
        <dbReference type="EMBL" id="OQV19231.1"/>
    </source>
</evidence>
<evidence type="ECO:0000313" key="4">
    <source>
        <dbReference type="Proteomes" id="UP000192578"/>
    </source>
</evidence>